<dbReference type="PROSITE" id="PS51510">
    <property type="entry name" value="PHOSPHAGEN_KINASE_C"/>
    <property type="match status" value="1"/>
</dbReference>
<dbReference type="Pfam" id="PF00217">
    <property type="entry name" value="ATP-gua_Ptrans"/>
    <property type="match status" value="1"/>
</dbReference>
<feature type="binding site" evidence="5">
    <location>
        <position position="91"/>
    </location>
    <ligand>
        <name>ATP</name>
        <dbReference type="ChEBI" id="CHEBI:30616"/>
    </ligand>
</feature>
<feature type="binding site" evidence="5">
    <location>
        <begin position="176"/>
        <end position="180"/>
    </location>
    <ligand>
        <name>ATP</name>
        <dbReference type="ChEBI" id="CHEBI:30616"/>
    </ligand>
</feature>
<reference evidence="7 8" key="1">
    <citation type="submission" date="2011-08" db="EMBL/GenBank/DDBJ databases">
        <authorList>
            <person name="Weinstock G."/>
            <person name="Sodergren E."/>
            <person name="Clifton S."/>
            <person name="Fulton L."/>
            <person name="Fulton B."/>
            <person name="Courtney L."/>
            <person name="Fronick C."/>
            <person name="Harrison M."/>
            <person name="Strong C."/>
            <person name="Farmer C."/>
            <person name="Delahaunty K."/>
            <person name="Markovic C."/>
            <person name="Hall O."/>
            <person name="Minx P."/>
            <person name="Tomlinson C."/>
            <person name="Mitreva M."/>
            <person name="Hou S."/>
            <person name="Chen J."/>
            <person name="Wollam A."/>
            <person name="Pepin K.H."/>
            <person name="Johnson M."/>
            <person name="Bhonagiri V."/>
            <person name="Zhang X."/>
            <person name="Suruliraj S."/>
            <person name="Warren W."/>
            <person name="Chinwalla A."/>
            <person name="Mardis E.R."/>
            <person name="Wilson R.K."/>
        </authorList>
    </citation>
    <scope>NUCLEOTIDE SEQUENCE [LARGE SCALE GENOMIC DNA]</scope>
    <source>
        <strain evidence="7 8">F0357</strain>
    </source>
</reference>
<dbReference type="CDD" id="cd07930">
    <property type="entry name" value="bacterial_phosphagen_kinase"/>
    <property type="match status" value="1"/>
</dbReference>
<dbReference type="InterPro" id="IPR022414">
    <property type="entry name" value="ATP-guanido_PTrfase_cat"/>
</dbReference>
<dbReference type="InterPro" id="IPR014746">
    <property type="entry name" value="Gln_synth/guanido_kin_cat_dom"/>
</dbReference>
<dbReference type="RefSeq" id="WP_006790848.1">
    <property type="nucleotide sequence ID" value="NZ_JH417610.1"/>
</dbReference>
<dbReference type="OrthoDB" id="9791353at2"/>
<evidence type="ECO:0000256" key="2">
    <source>
        <dbReference type="ARBA" id="ARBA00022741"/>
    </source>
</evidence>
<evidence type="ECO:0000256" key="5">
    <source>
        <dbReference type="PROSITE-ProRule" id="PRU00843"/>
    </source>
</evidence>
<keyword evidence="3 5" id="KW-0418">Kinase</keyword>
<comment type="caution">
    <text evidence="7">The sequence shown here is derived from an EMBL/GenBank/DDBJ whole genome shotgun (WGS) entry which is preliminary data.</text>
</comment>
<dbReference type="PANTHER" id="PTHR11547:SF38">
    <property type="entry name" value="ARGININE KINASE 1-RELATED"/>
    <property type="match status" value="1"/>
</dbReference>
<feature type="domain" description="Phosphagen kinase C-terminal" evidence="6">
    <location>
        <begin position="23"/>
        <end position="254"/>
    </location>
</feature>
<protein>
    <submittedName>
        <fullName evidence="7">ATP:guanido phosphotransferase, catalytic domain protein</fullName>
    </submittedName>
</protein>
<dbReference type="Gene3D" id="3.30.590.10">
    <property type="entry name" value="Glutamine synthetase/guanido kinase, catalytic domain"/>
    <property type="match status" value="1"/>
</dbReference>
<dbReference type="GO" id="GO:0046314">
    <property type="term" value="P:phosphocreatine biosynthetic process"/>
    <property type="evidence" value="ECO:0007669"/>
    <property type="project" value="InterPro"/>
</dbReference>
<gene>
    <name evidence="7" type="ORF">HMPREF0080_01882</name>
</gene>
<evidence type="ECO:0000256" key="1">
    <source>
        <dbReference type="ARBA" id="ARBA00022679"/>
    </source>
</evidence>
<dbReference type="AlphaFoldDB" id="G9YJM9"/>
<feature type="binding site" evidence="5">
    <location>
        <begin position="26"/>
        <end position="30"/>
    </location>
    <ligand>
        <name>ATP</name>
        <dbReference type="ChEBI" id="CHEBI:30616"/>
    </ligand>
</feature>
<dbReference type="SUPFAM" id="SSF55931">
    <property type="entry name" value="Glutamine synthetase/guanido kinase"/>
    <property type="match status" value="1"/>
</dbReference>
<evidence type="ECO:0000256" key="4">
    <source>
        <dbReference type="ARBA" id="ARBA00022840"/>
    </source>
</evidence>
<evidence type="ECO:0000259" key="6">
    <source>
        <dbReference type="PROSITE" id="PS51510"/>
    </source>
</evidence>
<sequence length="351" mass="38530">MFKDCIASTLLPWQQGSGADNDVVLDSRVRLVRNLREYRFPNRASKAELGAAETAVVAAVPRLDAIGAGEYECIKMPALTNAERELTATKHFISAALMNVPEHHAVIVREDGAVSVMVNEADHIVVQTAAAGFTVQKAADDALRVDDALEETLNYAFHEEFGYLTASPSMAGTGFLAGVTLHLPGLAAMKRLHRITQGITKFGFVFMGVYSSRNTYIGNVFQITNQVTLGVTEEDIVTQLKKIVAHIIQEERACRALLQANEPDTVRDRLLRSYGLLSQAWLMEHEEALNLLSDFQLATTMGLIKAKPHAYTALAAVCEPAYIRAVGKSGLGEEAKVRTRLLRDTLQEYKD</sequence>
<accession>G9YJM9</accession>
<name>G9YJM9_9FIRM</name>
<evidence type="ECO:0000313" key="7">
    <source>
        <dbReference type="EMBL" id="EHM38428.1"/>
    </source>
</evidence>
<dbReference type="PANTHER" id="PTHR11547">
    <property type="entry name" value="ARGININE OR CREATINE KINASE"/>
    <property type="match status" value="1"/>
</dbReference>
<dbReference type="GO" id="GO:0005524">
    <property type="term" value="F:ATP binding"/>
    <property type="evidence" value="ECO:0007669"/>
    <property type="project" value="UniProtKB-UniRule"/>
</dbReference>
<comment type="similarity">
    <text evidence="5">Belongs to the ATP:guanido phosphotransferase family.</text>
</comment>
<organism evidence="7 8">
    <name type="scientific">Anaeroglobus geminatus F0357</name>
    <dbReference type="NCBI Taxonomy" id="861450"/>
    <lineage>
        <taxon>Bacteria</taxon>
        <taxon>Bacillati</taxon>
        <taxon>Bacillota</taxon>
        <taxon>Negativicutes</taxon>
        <taxon>Veillonellales</taxon>
        <taxon>Veillonellaceae</taxon>
        <taxon>Anaeroglobus</taxon>
    </lineage>
</organism>
<dbReference type="eggNOG" id="COG3869">
    <property type="taxonomic scope" value="Bacteria"/>
</dbReference>
<dbReference type="EMBL" id="AGCJ01000081">
    <property type="protein sequence ID" value="EHM38428.1"/>
    <property type="molecule type" value="Genomic_DNA"/>
</dbReference>
<comment type="caution">
    <text evidence="5">Lacks conserved residue(s) required for the propagation of feature annotation.</text>
</comment>
<proteinExistence type="inferred from homology"/>
<dbReference type="Proteomes" id="UP000005481">
    <property type="component" value="Unassembled WGS sequence"/>
</dbReference>
<dbReference type="InterPro" id="IPR023660">
    <property type="entry name" value="Arg_Kinase"/>
</dbReference>
<evidence type="ECO:0000313" key="8">
    <source>
        <dbReference type="Proteomes" id="UP000005481"/>
    </source>
</evidence>
<dbReference type="GO" id="GO:0004111">
    <property type="term" value="F:creatine kinase activity"/>
    <property type="evidence" value="ECO:0007669"/>
    <property type="project" value="InterPro"/>
</dbReference>
<dbReference type="STRING" id="861450.HMPREF0080_01882"/>
<evidence type="ECO:0000256" key="3">
    <source>
        <dbReference type="ARBA" id="ARBA00022777"/>
    </source>
</evidence>
<keyword evidence="1 5" id="KW-0808">Transferase</keyword>
<dbReference type="InterPro" id="IPR000749">
    <property type="entry name" value="ATP-guanido_PTrfase"/>
</dbReference>
<dbReference type="HOGENOM" id="CLU_066591_1_0_9"/>
<keyword evidence="8" id="KW-1185">Reference proteome</keyword>
<dbReference type="GO" id="GO:0005615">
    <property type="term" value="C:extracellular space"/>
    <property type="evidence" value="ECO:0007669"/>
    <property type="project" value="TreeGrafter"/>
</dbReference>
<feature type="binding site" evidence="5">
    <location>
        <begin position="207"/>
        <end position="212"/>
    </location>
    <ligand>
        <name>ATP</name>
        <dbReference type="ChEBI" id="CHEBI:30616"/>
    </ligand>
</feature>
<keyword evidence="4 5" id="KW-0067">ATP-binding</keyword>
<keyword evidence="2 5" id="KW-0547">Nucleotide-binding</keyword>